<dbReference type="RefSeq" id="WP_368652829.1">
    <property type="nucleotide sequence ID" value="NZ_CP162599.1"/>
</dbReference>
<dbReference type="AlphaFoldDB" id="A0AB39HNZ7"/>
<evidence type="ECO:0000313" key="1">
    <source>
        <dbReference type="EMBL" id="XDK32108.1"/>
    </source>
</evidence>
<protein>
    <submittedName>
        <fullName evidence="1">Uncharacterized protein</fullName>
    </submittedName>
</protein>
<organism evidence="1">
    <name type="scientific">Ornithinibacillus sp. 4-3</name>
    <dbReference type="NCBI Taxonomy" id="3231488"/>
    <lineage>
        <taxon>Bacteria</taxon>
        <taxon>Bacillati</taxon>
        <taxon>Bacillota</taxon>
        <taxon>Bacilli</taxon>
        <taxon>Bacillales</taxon>
        <taxon>Bacillaceae</taxon>
        <taxon>Ornithinibacillus</taxon>
    </lineage>
</organism>
<accession>A0AB39HNZ7</accession>
<reference evidence="1" key="1">
    <citation type="submission" date="2024-07" db="EMBL/GenBank/DDBJ databases">
        <title>Halotolerant mesophilic bacterium Ornithinibacillus sp. 4-3, sp. nov., isolated from soil.</title>
        <authorList>
            <person name="Sidarenka A.V."/>
            <person name="Guliayeva D.E."/>
            <person name="Leanovich S.I."/>
            <person name="Hileuskaya K.S."/>
            <person name="Akhremchuk A.E."/>
            <person name="Sikolenko M.A."/>
            <person name="Valentovich L.N."/>
        </authorList>
    </citation>
    <scope>NUCLEOTIDE SEQUENCE</scope>
    <source>
        <strain evidence="1">4-3</strain>
    </source>
</reference>
<proteinExistence type="predicted"/>
<name>A0AB39HNZ7_9BACI</name>
<dbReference type="EMBL" id="CP162599">
    <property type="protein sequence ID" value="XDK32108.1"/>
    <property type="molecule type" value="Genomic_DNA"/>
</dbReference>
<sequence>MNSNEEAIYLDDFKEKVSDGAVSFLITDAKYDMIKTKKNEDVQIIKLTVEVQELDNPAGDKEVKNINLFVNKTPRGSFHRFVKAVLEVVRTNAFTPSLLFGLKGKAMLSHYTPEGSEFAYPQMNDWVFYATSDEVSEALEDYLDDGLDDLDF</sequence>
<gene>
    <name evidence="1" type="ORF">AB4Y30_13970</name>
</gene>